<dbReference type="AlphaFoldDB" id="A0A8X6GQA4"/>
<protein>
    <recommendedName>
        <fullName evidence="4">Kinetochore protein Spc24</fullName>
    </recommendedName>
</protein>
<dbReference type="OrthoDB" id="6432863at2759"/>
<gene>
    <name evidence="2" type="primary">NCL1_35755</name>
    <name evidence="2" type="ORF">TNCT_35371</name>
</gene>
<evidence type="ECO:0000256" key="1">
    <source>
        <dbReference type="SAM" id="Coils"/>
    </source>
</evidence>
<accession>A0A8X6GQA4</accession>
<proteinExistence type="predicted"/>
<reference evidence="2" key="1">
    <citation type="submission" date="2020-07" db="EMBL/GenBank/DDBJ databases">
        <title>Multicomponent nature underlies the extraordinary mechanical properties of spider dragline silk.</title>
        <authorList>
            <person name="Kono N."/>
            <person name="Nakamura H."/>
            <person name="Mori M."/>
            <person name="Yoshida Y."/>
            <person name="Ohtoshi R."/>
            <person name="Malay A.D."/>
            <person name="Moran D.A.P."/>
            <person name="Tomita M."/>
            <person name="Numata K."/>
            <person name="Arakawa K."/>
        </authorList>
    </citation>
    <scope>NUCLEOTIDE SEQUENCE</scope>
</reference>
<dbReference type="EMBL" id="BMAO01030996">
    <property type="protein sequence ID" value="GFQ71634.1"/>
    <property type="molecule type" value="Genomic_DNA"/>
</dbReference>
<comment type="caution">
    <text evidence="2">The sequence shown here is derived from an EMBL/GenBank/DDBJ whole genome shotgun (WGS) entry which is preliminary data.</text>
</comment>
<dbReference type="Gene3D" id="3.30.160.570">
    <property type="entry name" value="Ncd80 complex, Spc24 subunit"/>
    <property type="match status" value="1"/>
</dbReference>
<name>A0A8X6GQA4_TRICU</name>
<evidence type="ECO:0000313" key="2">
    <source>
        <dbReference type="EMBL" id="GFQ71634.1"/>
    </source>
</evidence>
<keyword evidence="1" id="KW-0175">Coiled coil</keyword>
<organism evidence="2 3">
    <name type="scientific">Trichonephila clavata</name>
    <name type="common">Joro spider</name>
    <name type="synonym">Nephila clavata</name>
    <dbReference type="NCBI Taxonomy" id="2740835"/>
    <lineage>
        <taxon>Eukaryota</taxon>
        <taxon>Metazoa</taxon>
        <taxon>Ecdysozoa</taxon>
        <taxon>Arthropoda</taxon>
        <taxon>Chelicerata</taxon>
        <taxon>Arachnida</taxon>
        <taxon>Araneae</taxon>
        <taxon>Araneomorphae</taxon>
        <taxon>Entelegynae</taxon>
        <taxon>Araneoidea</taxon>
        <taxon>Nephilidae</taxon>
        <taxon>Trichonephila</taxon>
    </lineage>
</organism>
<evidence type="ECO:0000313" key="3">
    <source>
        <dbReference type="Proteomes" id="UP000887116"/>
    </source>
</evidence>
<dbReference type="Proteomes" id="UP000887116">
    <property type="component" value="Unassembled WGS sequence"/>
</dbReference>
<keyword evidence="3" id="KW-1185">Reference proteome</keyword>
<sequence length="171" mass="20024">MLYEKSFKITKVSLKLKVSNTMPDTRDNQVQLTDPVKKHNWKHRCIDLLQLVEKNSSTKEIKGKLDSFRREEEALKKKLSFIEQEIEDVTKQLNETDTGDEDKPINSNILKLYKLITKLTFAIEKPPTDLQGYVAGNSLETFHLDTTKQSKQFIIDHLWQLIYSQLELEKE</sequence>
<feature type="coiled-coil region" evidence="1">
    <location>
        <begin position="65"/>
        <end position="92"/>
    </location>
</feature>
<evidence type="ECO:0008006" key="4">
    <source>
        <dbReference type="Google" id="ProtNLM"/>
    </source>
</evidence>